<comment type="caution">
    <text evidence="1">The sequence shown here is derived from an EMBL/GenBank/DDBJ whole genome shotgun (WGS) entry which is preliminary data.</text>
</comment>
<evidence type="ECO:0000313" key="2">
    <source>
        <dbReference type="Proteomes" id="UP000256253"/>
    </source>
</evidence>
<name>A0A3D9UYS0_9MICO</name>
<evidence type="ECO:0000313" key="1">
    <source>
        <dbReference type="EMBL" id="REF29961.1"/>
    </source>
</evidence>
<keyword evidence="2" id="KW-1185">Reference proteome</keyword>
<gene>
    <name evidence="1" type="ORF">DFJ65_0950</name>
</gene>
<dbReference type="InterPro" id="IPR049790">
    <property type="entry name" value="Rv3655c/TadE"/>
</dbReference>
<reference evidence="1 2" key="1">
    <citation type="submission" date="2018-08" db="EMBL/GenBank/DDBJ databases">
        <title>Sequencing the genomes of 1000 actinobacteria strains.</title>
        <authorList>
            <person name="Klenk H.-P."/>
        </authorList>
    </citation>
    <scope>NUCLEOTIDE SEQUENCE [LARGE SCALE GENOMIC DNA]</scope>
    <source>
        <strain evidence="1 2">DSM 22967</strain>
    </source>
</reference>
<proteinExistence type="predicted"/>
<sequence length="112" mass="11469">MVSAELAAAFPAVVLALLFVLGAAQHGIAATRAQEAARVAARSAARGDPPGQVQSLAHRVAPGAGVAVYGDGNRVQVRVTVPARGPTAWMVPSSRFVADATALREENDDGNR</sequence>
<dbReference type="AlphaFoldDB" id="A0A3D9UYS0"/>
<organism evidence="1 2">
    <name type="scientific">Calidifontibacter indicus</name>
    <dbReference type="NCBI Taxonomy" id="419650"/>
    <lineage>
        <taxon>Bacteria</taxon>
        <taxon>Bacillati</taxon>
        <taxon>Actinomycetota</taxon>
        <taxon>Actinomycetes</taxon>
        <taxon>Micrococcales</taxon>
        <taxon>Dermacoccaceae</taxon>
        <taxon>Calidifontibacter</taxon>
    </lineage>
</organism>
<dbReference type="EMBL" id="QTUA01000001">
    <property type="protein sequence ID" value="REF29961.1"/>
    <property type="molecule type" value="Genomic_DNA"/>
</dbReference>
<protein>
    <recommendedName>
        <fullName evidence="3">TadE-like protein</fullName>
    </recommendedName>
</protein>
<evidence type="ECO:0008006" key="3">
    <source>
        <dbReference type="Google" id="ProtNLM"/>
    </source>
</evidence>
<dbReference type="NCBIfam" id="NF041390">
    <property type="entry name" value="TadE_Rv3655c"/>
    <property type="match status" value="1"/>
</dbReference>
<accession>A0A3D9UYS0</accession>
<dbReference type="Proteomes" id="UP000256253">
    <property type="component" value="Unassembled WGS sequence"/>
</dbReference>